<comment type="subcellular location">
    <subcellularLocation>
        <location evidence="1">Cell membrane</location>
        <topology evidence="1">Multi-pass membrane protein</topology>
    </subcellularLocation>
</comment>
<organism evidence="8 9">
    <name type="scientific">Oenococcus oeni</name>
    <name type="common">Leuconostoc oenos</name>
    <dbReference type="NCBI Taxonomy" id="1247"/>
    <lineage>
        <taxon>Bacteria</taxon>
        <taxon>Bacillati</taxon>
        <taxon>Bacillota</taxon>
        <taxon>Bacilli</taxon>
        <taxon>Lactobacillales</taxon>
        <taxon>Lactobacillaceae</taxon>
        <taxon>Oenococcus</taxon>
    </lineage>
</organism>
<sequence>MKKRETNFVLKILNSLSIGVIIALVPGAVLGSLMKAFGNNPLATAVGQMTSLSQCLLAVIAAMAAGRAFKFTMIDSGSMALAAFMGSGSAAVDSKGGFLVNGPGDIINIGITLVISVLLIKIIQNRLGTLKVILSPILVLGIAGGLGRLLFPYVHSITTAIGSAINDLTDLQPLIMGPLMGIIFAVLILSPISSVGIALAIGLSGIGSGSANLGITTASFTLAVMGASVNSLGGTLSHFIGTPKIQMANMLKTPKLFVPIGIVSALAGLEGAILDVGGTPASAGFGISGLIGPLAAFSTGTNNILLLLLEFIVIPLALAYLAYLLFVKKLHFIQPLDLKLPEAE</sequence>
<evidence type="ECO:0000256" key="1">
    <source>
        <dbReference type="ARBA" id="ARBA00004651"/>
    </source>
</evidence>
<keyword evidence="3" id="KW-1003">Cell membrane</keyword>
<evidence type="ECO:0000256" key="2">
    <source>
        <dbReference type="ARBA" id="ARBA00022448"/>
    </source>
</evidence>
<keyword evidence="4" id="KW-0762">Sugar transport</keyword>
<dbReference type="GO" id="GO:0009401">
    <property type="term" value="P:phosphoenolpyruvate-dependent sugar phosphotransferase system"/>
    <property type="evidence" value="ECO:0007669"/>
    <property type="project" value="InterPro"/>
</dbReference>
<reference evidence="8" key="1">
    <citation type="submission" date="2019-10" db="EMBL/GenBank/DDBJ databases">
        <title>Malate fermentation in French cider.</title>
        <authorList>
            <person name="Cousin F.J."/>
            <person name="Medina Fernandez S."/>
            <person name="Misery B."/>
            <person name="Laplace J.-M."/>
            <person name="Cretenet M."/>
        </authorList>
    </citation>
    <scope>NUCLEOTIDE SEQUENCE</scope>
    <source>
        <strain evidence="8">UCMA15129</strain>
    </source>
</reference>
<evidence type="ECO:0000256" key="6">
    <source>
        <dbReference type="ARBA" id="ARBA00022989"/>
    </source>
</evidence>
<protein>
    <submittedName>
        <fullName evidence="8">Uncharacterized protein</fullName>
    </submittedName>
</protein>
<name>A0A483BZL2_OENOE</name>
<dbReference type="AlphaFoldDB" id="A0A483BZL2"/>
<dbReference type="InterPro" id="IPR003352">
    <property type="entry name" value="PTS_EIIC"/>
</dbReference>
<evidence type="ECO:0000256" key="7">
    <source>
        <dbReference type="ARBA" id="ARBA00023136"/>
    </source>
</evidence>
<dbReference type="EMBL" id="WERV01000003">
    <property type="protein sequence ID" value="MDV7715142.1"/>
    <property type="molecule type" value="Genomic_DNA"/>
</dbReference>
<comment type="caution">
    <text evidence="8">The sequence shown here is derived from an EMBL/GenBank/DDBJ whole genome shotgun (WGS) entry which is preliminary data.</text>
</comment>
<keyword evidence="2" id="KW-0813">Transport</keyword>
<evidence type="ECO:0000256" key="5">
    <source>
        <dbReference type="ARBA" id="ARBA00022692"/>
    </source>
</evidence>
<keyword evidence="5" id="KW-0812">Transmembrane</keyword>
<evidence type="ECO:0000256" key="4">
    <source>
        <dbReference type="ARBA" id="ARBA00022597"/>
    </source>
</evidence>
<dbReference type="GO" id="GO:0005886">
    <property type="term" value="C:plasma membrane"/>
    <property type="evidence" value="ECO:0007669"/>
    <property type="project" value="UniProtKB-SubCell"/>
</dbReference>
<dbReference type="Proteomes" id="UP001281024">
    <property type="component" value="Unassembled WGS sequence"/>
</dbReference>
<keyword evidence="7" id="KW-0472">Membrane</keyword>
<accession>A0A483BZL2</accession>
<evidence type="ECO:0000256" key="3">
    <source>
        <dbReference type="ARBA" id="ARBA00022475"/>
    </source>
</evidence>
<dbReference type="RefSeq" id="WP_032817297.1">
    <property type="nucleotide sequence ID" value="NZ_MLKQ01000052.1"/>
</dbReference>
<proteinExistence type="predicted"/>
<gene>
    <name evidence="8" type="ORF">GA838_05100</name>
</gene>
<dbReference type="GO" id="GO:0008982">
    <property type="term" value="F:protein-N(PI)-phosphohistidine-sugar phosphotransferase activity"/>
    <property type="evidence" value="ECO:0007669"/>
    <property type="project" value="InterPro"/>
</dbReference>
<evidence type="ECO:0000313" key="9">
    <source>
        <dbReference type="Proteomes" id="UP001281024"/>
    </source>
</evidence>
<dbReference type="Pfam" id="PF13303">
    <property type="entry name" value="PTS_EIIC_2"/>
    <property type="match status" value="1"/>
</dbReference>
<keyword evidence="6" id="KW-1133">Transmembrane helix</keyword>
<evidence type="ECO:0000313" key="8">
    <source>
        <dbReference type="EMBL" id="MDV7715142.1"/>
    </source>
</evidence>